<keyword evidence="3" id="KW-1185">Reference proteome</keyword>
<evidence type="ECO:0000313" key="3">
    <source>
        <dbReference type="Proteomes" id="UP000503447"/>
    </source>
</evidence>
<evidence type="ECO:0000256" key="1">
    <source>
        <dbReference type="SAM" id="MobiDB-lite"/>
    </source>
</evidence>
<dbReference type="EMBL" id="CP053452">
    <property type="protein sequence ID" value="QJW97691.1"/>
    <property type="molecule type" value="Genomic_DNA"/>
</dbReference>
<dbReference type="KEGG" id="ftj:FTUN_5268"/>
<dbReference type="Proteomes" id="UP000503447">
    <property type="component" value="Chromosome"/>
</dbReference>
<name>A0A6M5YWM1_9BACT</name>
<feature type="region of interest" description="Disordered" evidence="1">
    <location>
        <begin position="19"/>
        <end position="40"/>
    </location>
</feature>
<sequence>MLSARLVRTTAAEHHFPRGRFADTRPNHTMPKNRNSQPGSQIRAILFDGIETSHV</sequence>
<reference evidence="3" key="1">
    <citation type="submission" date="2020-05" db="EMBL/GenBank/DDBJ databases">
        <title>Frigoriglobus tundricola gen. nov., sp. nov., a psychrotolerant cellulolytic planctomycete of the family Gemmataceae with two divergent copies of 16S rRNA gene.</title>
        <authorList>
            <person name="Kulichevskaya I.S."/>
            <person name="Ivanova A.A."/>
            <person name="Naumoff D.G."/>
            <person name="Beletsky A.V."/>
            <person name="Rijpstra W.I.C."/>
            <person name="Sinninghe Damste J.S."/>
            <person name="Mardanov A.V."/>
            <person name="Ravin N.V."/>
            <person name="Dedysh S.N."/>
        </authorList>
    </citation>
    <scope>NUCLEOTIDE SEQUENCE [LARGE SCALE GENOMIC DNA]</scope>
    <source>
        <strain evidence="3">PL17</strain>
    </source>
</reference>
<organism evidence="2 3">
    <name type="scientific">Frigoriglobus tundricola</name>
    <dbReference type="NCBI Taxonomy" id="2774151"/>
    <lineage>
        <taxon>Bacteria</taxon>
        <taxon>Pseudomonadati</taxon>
        <taxon>Planctomycetota</taxon>
        <taxon>Planctomycetia</taxon>
        <taxon>Gemmatales</taxon>
        <taxon>Gemmataceae</taxon>
        <taxon>Frigoriglobus</taxon>
    </lineage>
</organism>
<gene>
    <name evidence="2" type="ORF">FTUN_5268</name>
</gene>
<accession>A0A6M5YWM1</accession>
<proteinExistence type="predicted"/>
<dbReference type="AlphaFoldDB" id="A0A6M5YWM1"/>
<protein>
    <submittedName>
        <fullName evidence="2">Uncharacterized protein</fullName>
    </submittedName>
</protein>
<evidence type="ECO:0000313" key="2">
    <source>
        <dbReference type="EMBL" id="QJW97691.1"/>
    </source>
</evidence>
<feature type="compositionally biased region" description="Polar residues" evidence="1">
    <location>
        <begin position="30"/>
        <end position="40"/>
    </location>
</feature>